<keyword evidence="3" id="KW-1185">Reference proteome</keyword>
<evidence type="ECO:0000313" key="3">
    <source>
        <dbReference type="Proteomes" id="UP000053477"/>
    </source>
</evidence>
<protein>
    <submittedName>
        <fullName evidence="2">Uncharacterized protein</fullName>
    </submittedName>
</protein>
<name>A0A0H2RRM4_9AGAM</name>
<dbReference type="Proteomes" id="UP000053477">
    <property type="component" value="Unassembled WGS sequence"/>
</dbReference>
<accession>A0A0H2RRM4</accession>
<sequence length="840" mass="95152">MPQNQDAEPTPSDAFSSTAHSTTTAPNLVGPGRTLGLFLDWMGNRLESLLNNRAAQLNMGPEAIAADIRRIRRHEEMSISTRYAVPYAYLTKSQEKKVHKLCKSLLKHARSHVRSTQLKALEEITTLAVEDRVVRNALLNCDVGRLVPNYKEPDLSVAILKAISCVENREIHELWSPMFALVEHISLGGDLSIRREDVESLLGSLKKSLSNTESSFLAARYLLRVVHHGSYLRNLFPGEFLLHELWAYYLDLSTVSPEAVEWTNVNDCGSIMCKGDDRFYRKDVVECLIEKSTNLRIFFALALDVTMIEFCSKNPLTDMAEPFTFTQVLFLRAKSSGFRNAKNSFAIPNFAFSSFRHFLKSLTDSEAYLSHLTFLRGQEPEIQKKLKDIFIGNEVLIIFRRIADHIIEANGMPYVSCQCLSLGEGSALSRNSDCPIDCPMRAITILSSYQSFGNTEDRALAAFLISVIFSTNRYYKLALCNASKGPLCFSQRTLSCASSLVPWHNNFGFKYQSMFRGILWRIRMKGKYYFIPSFKIPKCSYDVAAATKGLPNRHGDIDRIDATLLRDDIIKLLPVNEKAPFDATGHFPITAFLDDSNAPLYVSIVTKDDGTEIFATVKDGDPYAAYHDERGEVQRHLIFRVLVLRHDPVDFPHKEIEKDCFIPRTGALDPTGPVYWLQYFPKKDMEFFEDVEEYLPQDIKDSITSREVGIPAMKDEFQKDFEITSEGGSTEIQERHIEGYRSGDSDQSKRYPQNAYHSQATRAIPSSHFQGEMKENRALDTQSGHSEESGGHFESVLEEFDPISRIKTLEKKLSRAQEAIAERDIEIGKLQSLITMETSI</sequence>
<dbReference type="InParanoid" id="A0A0H2RRM4"/>
<organism evidence="2 3">
    <name type="scientific">Schizopora paradoxa</name>
    <dbReference type="NCBI Taxonomy" id="27342"/>
    <lineage>
        <taxon>Eukaryota</taxon>
        <taxon>Fungi</taxon>
        <taxon>Dikarya</taxon>
        <taxon>Basidiomycota</taxon>
        <taxon>Agaricomycotina</taxon>
        <taxon>Agaricomycetes</taxon>
        <taxon>Hymenochaetales</taxon>
        <taxon>Schizoporaceae</taxon>
        <taxon>Schizopora</taxon>
    </lineage>
</organism>
<dbReference type="EMBL" id="KQ085984">
    <property type="protein sequence ID" value="KLO12133.1"/>
    <property type="molecule type" value="Genomic_DNA"/>
</dbReference>
<feature type="region of interest" description="Disordered" evidence="1">
    <location>
        <begin position="739"/>
        <end position="760"/>
    </location>
</feature>
<dbReference type="OrthoDB" id="3066495at2759"/>
<dbReference type="AlphaFoldDB" id="A0A0H2RRM4"/>
<proteinExistence type="predicted"/>
<feature type="region of interest" description="Disordered" evidence="1">
    <location>
        <begin position="1"/>
        <end position="27"/>
    </location>
</feature>
<feature type="compositionally biased region" description="Low complexity" evidence="1">
    <location>
        <begin position="12"/>
        <end position="25"/>
    </location>
</feature>
<reference evidence="2 3" key="1">
    <citation type="submission" date="2015-04" db="EMBL/GenBank/DDBJ databases">
        <title>Complete genome sequence of Schizopora paradoxa KUC8140, a cosmopolitan wood degrader in East Asia.</title>
        <authorList>
            <consortium name="DOE Joint Genome Institute"/>
            <person name="Min B."/>
            <person name="Park H."/>
            <person name="Jang Y."/>
            <person name="Kim J.-J."/>
            <person name="Kim K.H."/>
            <person name="Pangilinan J."/>
            <person name="Lipzen A."/>
            <person name="Riley R."/>
            <person name="Grigoriev I.V."/>
            <person name="Spatafora J.W."/>
            <person name="Choi I.-G."/>
        </authorList>
    </citation>
    <scope>NUCLEOTIDE SEQUENCE [LARGE SCALE GENOMIC DNA]</scope>
    <source>
        <strain evidence="2 3">KUC8140</strain>
    </source>
</reference>
<evidence type="ECO:0000313" key="2">
    <source>
        <dbReference type="EMBL" id="KLO12133.1"/>
    </source>
</evidence>
<evidence type="ECO:0000256" key="1">
    <source>
        <dbReference type="SAM" id="MobiDB-lite"/>
    </source>
</evidence>
<feature type="compositionally biased region" description="Basic and acidic residues" evidence="1">
    <location>
        <begin position="739"/>
        <end position="749"/>
    </location>
</feature>
<gene>
    <name evidence="2" type="ORF">SCHPADRAFT_998361</name>
</gene>